<protein>
    <submittedName>
        <fullName evidence="2">Uncharacterized protein</fullName>
    </submittedName>
</protein>
<evidence type="ECO:0000256" key="1">
    <source>
        <dbReference type="SAM" id="MobiDB-lite"/>
    </source>
</evidence>
<dbReference type="EMBL" id="LNYL01000022">
    <property type="protein sequence ID" value="KTD29676.1"/>
    <property type="molecule type" value="Genomic_DNA"/>
</dbReference>
<reference evidence="2 3" key="1">
    <citation type="submission" date="2015-11" db="EMBL/GenBank/DDBJ databases">
        <title>Genomic analysis of 38 Legionella species identifies large and diverse effector repertoires.</title>
        <authorList>
            <person name="Burstein D."/>
            <person name="Amaro F."/>
            <person name="Zusman T."/>
            <person name="Lifshitz Z."/>
            <person name="Cohen O."/>
            <person name="Gilbert J.A."/>
            <person name="Pupko T."/>
            <person name="Shuman H.A."/>
            <person name="Segal G."/>
        </authorList>
    </citation>
    <scope>NUCLEOTIDE SEQUENCE [LARGE SCALE GENOMIC DNA]</scope>
    <source>
        <strain evidence="2 3">PX-1-G2-E2</strain>
    </source>
</reference>
<evidence type="ECO:0000313" key="3">
    <source>
        <dbReference type="Proteomes" id="UP000054908"/>
    </source>
</evidence>
<feature type="compositionally biased region" description="Low complexity" evidence="1">
    <location>
        <begin position="68"/>
        <end position="104"/>
    </location>
</feature>
<comment type="caution">
    <text evidence="2">The sequence shown here is derived from an EMBL/GenBank/DDBJ whole genome shotgun (WGS) entry which is preliminary data.</text>
</comment>
<dbReference type="Proteomes" id="UP000054908">
    <property type="component" value="Unassembled WGS sequence"/>
</dbReference>
<dbReference type="PATRIC" id="fig|466.6.peg.908"/>
<sequence>MDAKDIAEELQDLVVEPENSEESKESPPEKMLTASQVNELVKRAKRKGEQKMQEQLDATRAELEQLKEQQGQQQEPQQQQQAPQGIDPAQLQQLVAQQIAQQQEETQRKQHEEQLHQEVNQVAKQYFGKMAQGTSLYDDFEAVTADFNPAEFPQLVYLANELDNTAAVIYELRKNPGKLAQLATLVKESPGIARSELSNLSQSIKRNDEAKRNLQEPQDPLNRLKPSPVGTDSGSKSVRDFKSASFLRG</sequence>
<name>A0A0W0WBF5_9GAMM</name>
<dbReference type="STRING" id="466.Lmac_0851"/>
<feature type="compositionally biased region" description="Basic and acidic residues" evidence="1">
    <location>
        <begin position="47"/>
        <end position="67"/>
    </location>
</feature>
<proteinExistence type="predicted"/>
<dbReference type="AlphaFoldDB" id="A0A0W0WBF5"/>
<feature type="compositionally biased region" description="Basic and acidic residues" evidence="1">
    <location>
        <begin position="205"/>
        <end position="214"/>
    </location>
</feature>
<feature type="compositionally biased region" description="Basic and acidic residues" evidence="1">
    <location>
        <begin position="105"/>
        <end position="116"/>
    </location>
</feature>
<evidence type="ECO:0000313" key="2">
    <source>
        <dbReference type="EMBL" id="KTD29676.1"/>
    </source>
</evidence>
<keyword evidence="3" id="KW-1185">Reference proteome</keyword>
<feature type="region of interest" description="Disordered" evidence="1">
    <location>
        <begin position="1"/>
        <end position="117"/>
    </location>
</feature>
<organism evidence="2 3">
    <name type="scientific">Legionella maceachernii</name>
    <dbReference type="NCBI Taxonomy" id="466"/>
    <lineage>
        <taxon>Bacteria</taxon>
        <taxon>Pseudomonadati</taxon>
        <taxon>Pseudomonadota</taxon>
        <taxon>Gammaproteobacteria</taxon>
        <taxon>Legionellales</taxon>
        <taxon>Legionellaceae</taxon>
        <taxon>Legionella</taxon>
    </lineage>
</organism>
<feature type="region of interest" description="Disordered" evidence="1">
    <location>
        <begin position="196"/>
        <end position="249"/>
    </location>
</feature>
<accession>A0A0W0WBF5</accession>
<gene>
    <name evidence="2" type="ORF">Lmac_0851</name>
</gene>
<dbReference type="RefSeq" id="WP_058451662.1">
    <property type="nucleotide sequence ID" value="NZ_FUXJ01000015.1"/>
</dbReference>